<evidence type="ECO:0000256" key="1">
    <source>
        <dbReference type="SAM" id="MobiDB-lite"/>
    </source>
</evidence>
<dbReference type="InterPro" id="IPR013784">
    <property type="entry name" value="Carb-bd-like_fold"/>
</dbReference>
<organism evidence="5 6">
    <name type="scientific">Halorubrum trapanicum</name>
    <dbReference type="NCBI Taxonomy" id="29284"/>
    <lineage>
        <taxon>Archaea</taxon>
        <taxon>Methanobacteriati</taxon>
        <taxon>Methanobacteriota</taxon>
        <taxon>Stenosarchaea group</taxon>
        <taxon>Halobacteria</taxon>
        <taxon>Halobacteriales</taxon>
        <taxon>Haloferacaceae</taxon>
        <taxon>Halorubrum</taxon>
    </lineage>
</organism>
<dbReference type="Pfam" id="PF07790">
    <property type="entry name" value="Pilin_N"/>
    <property type="match status" value="1"/>
</dbReference>
<dbReference type="SUPFAM" id="SSF49452">
    <property type="entry name" value="Starch-binding domain-like"/>
    <property type="match status" value="1"/>
</dbReference>
<keyword evidence="2" id="KW-0472">Membrane</keyword>
<evidence type="ECO:0000259" key="4">
    <source>
        <dbReference type="Pfam" id="PF07790"/>
    </source>
</evidence>
<dbReference type="InterPro" id="IPR011635">
    <property type="entry name" value="CARDB"/>
</dbReference>
<dbReference type="AlphaFoldDB" id="A0A8J7UKT3"/>
<dbReference type="InterPro" id="IPR012859">
    <property type="entry name" value="Pilin_N_archaeal"/>
</dbReference>
<dbReference type="Gene3D" id="2.60.40.10">
    <property type="entry name" value="Immunoglobulins"/>
    <property type="match status" value="1"/>
</dbReference>
<keyword evidence="6" id="KW-1185">Reference proteome</keyword>
<accession>A0A8J7UKT3</accession>
<evidence type="ECO:0000256" key="2">
    <source>
        <dbReference type="SAM" id="Phobius"/>
    </source>
</evidence>
<feature type="region of interest" description="Disordered" evidence="1">
    <location>
        <begin position="122"/>
        <end position="150"/>
    </location>
</feature>
<sequence>MVPSYNDRAQSETVGVILLLGVFVVSASAIGVAYIGDVASGGDEVVVSADLSADGTDLRVSHLGGDALPNDELAVVVRANGNATRYPFAPPSGEFAPGDRRTVSDALVADASNEVRLYHEPSGKEIERASLTPEPDPTAETGSIEGTVVGPDTASMRVASGASLGIRRSVVPLSGATVAVDGAGRVAEVTTGPGGAYRVDDLDPGEYEVSASAPGLAVSAATATVEPNATTTVDLRLDPLRPAEFDVEIGAVDATVDAGDPLTVDATVENVGDENGTRTVALSVGDEEVDSDEVTLRPGERRTVSLRWQTLPTDVGEQTLTVDTGDDDATTTVEVLDAPTDAVAYVDSDGDGVRDETYTAVELAFLGPVDGHLVVFDDVDVAVPVETTADRVTVRDGVAIDADAVAIEASGDLRVGDGSTVDTSSWGVFGSTAGDVVLRAGGTLDARGATVTTAAESLSRFAWTSAGDIELTAGGDADLRDGTFDATAEGWFGRGDGRISVTAGEAVRTDGASFAPERE</sequence>
<keyword evidence="2" id="KW-0812">Transmembrane</keyword>
<dbReference type="Pfam" id="PF13620">
    <property type="entry name" value="CarboxypepD_reg"/>
    <property type="match status" value="1"/>
</dbReference>
<evidence type="ECO:0000259" key="3">
    <source>
        <dbReference type="Pfam" id="PF07705"/>
    </source>
</evidence>
<dbReference type="RefSeq" id="WP_209545678.1">
    <property type="nucleotide sequence ID" value="NZ_BAAADX010000001.1"/>
</dbReference>
<dbReference type="InterPro" id="IPR013783">
    <property type="entry name" value="Ig-like_fold"/>
</dbReference>
<feature type="domain" description="CARDB" evidence="3">
    <location>
        <begin position="249"/>
        <end position="324"/>
    </location>
</feature>
<feature type="transmembrane region" description="Helical" evidence="2">
    <location>
        <begin position="12"/>
        <end position="35"/>
    </location>
</feature>
<dbReference type="EMBL" id="JAGGKE010000003">
    <property type="protein sequence ID" value="MBP1901535.1"/>
    <property type="molecule type" value="Genomic_DNA"/>
</dbReference>
<keyword evidence="2" id="KW-1133">Transmembrane helix</keyword>
<dbReference type="OrthoDB" id="330609at2157"/>
<reference evidence="5 6" key="1">
    <citation type="submission" date="2021-03" db="EMBL/GenBank/DDBJ databases">
        <title>Genomic Encyclopedia of Type Strains, Phase IV (KMG-IV): sequencing the most valuable type-strain genomes for metagenomic binning, comparative biology and taxonomic classification.</title>
        <authorList>
            <person name="Goeker M."/>
        </authorList>
    </citation>
    <scope>NUCLEOTIDE SEQUENCE [LARGE SCALE GENOMIC DNA]</scope>
    <source>
        <strain evidence="5 6">DSM 12287</strain>
    </source>
</reference>
<gene>
    <name evidence="5" type="ORF">J2744_001205</name>
</gene>
<dbReference type="Gene3D" id="2.60.40.1120">
    <property type="entry name" value="Carboxypeptidase-like, regulatory domain"/>
    <property type="match status" value="1"/>
</dbReference>
<dbReference type="GO" id="GO:0030246">
    <property type="term" value="F:carbohydrate binding"/>
    <property type="evidence" value="ECO:0007669"/>
    <property type="project" value="InterPro"/>
</dbReference>
<evidence type="ECO:0000313" key="5">
    <source>
        <dbReference type="EMBL" id="MBP1901535.1"/>
    </source>
</evidence>
<dbReference type="Proteomes" id="UP000770586">
    <property type="component" value="Unassembled WGS sequence"/>
</dbReference>
<dbReference type="Pfam" id="PF07705">
    <property type="entry name" value="CARDB"/>
    <property type="match status" value="1"/>
</dbReference>
<comment type="caution">
    <text evidence="5">The sequence shown here is derived from an EMBL/GenBank/DDBJ whole genome shotgun (WGS) entry which is preliminary data.</text>
</comment>
<feature type="domain" description="Archaeal Type IV pilin N-terminal" evidence="4">
    <location>
        <begin position="9"/>
        <end position="81"/>
    </location>
</feature>
<proteinExistence type="predicted"/>
<name>A0A8J7UKT3_9EURY</name>
<evidence type="ECO:0000313" key="6">
    <source>
        <dbReference type="Proteomes" id="UP000770586"/>
    </source>
</evidence>
<evidence type="ECO:0008006" key="7">
    <source>
        <dbReference type="Google" id="ProtNLM"/>
    </source>
</evidence>
<protein>
    <recommendedName>
        <fullName evidence="7">Type IV pilin</fullName>
    </recommendedName>
</protein>